<dbReference type="EMBL" id="JACGWO010000015">
    <property type="protein sequence ID" value="KAK4412339.1"/>
    <property type="molecule type" value="Genomic_DNA"/>
</dbReference>
<protein>
    <submittedName>
        <fullName evidence="1">Uncharacterized protein</fullName>
    </submittedName>
</protein>
<dbReference type="AlphaFoldDB" id="A0AAE2C7W8"/>
<reference evidence="1" key="1">
    <citation type="submission" date="2020-06" db="EMBL/GenBank/DDBJ databases">
        <authorList>
            <person name="Li T."/>
            <person name="Hu X."/>
            <person name="Zhang T."/>
            <person name="Song X."/>
            <person name="Zhang H."/>
            <person name="Dai N."/>
            <person name="Sheng W."/>
            <person name="Hou X."/>
            <person name="Wei L."/>
        </authorList>
    </citation>
    <scope>NUCLEOTIDE SEQUENCE</scope>
    <source>
        <strain evidence="1">3651</strain>
        <tissue evidence="1">Leaf</tissue>
    </source>
</reference>
<sequence length="110" mass="11901">MDGSGFSPECPSSYYALSSFTARSASLFRSQVGTFNTAFDPLTRATSPLTACSRAITSPVRLLARGDLFDWEVLSGFDIKGAIHKSHVLSMESRFTQASITSRPGHLPIL</sequence>
<comment type="caution">
    <text evidence="1">The sequence shown here is derived from an EMBL/GenBank/DDBJ whole genome shotgun (WGS) entry which is preliminary data.</text>
</comment>
<dbReference type="Proteomes" id="UP001293254">
    <property type="component" value="Unassembled WGS sequence"/>
</dbReference>
<evidence type="ECO:0000313" key="2">
    <source>
        <dbReference type="Proteomes" id="UP001293254"/>
    </source>
</evidence>
<name>A0AAE2C7W8_9LAMI</name>
<accession>A0AAE2C7W8</accession>
<gene>
    <name evidence="1" type="ORF">Salat_2985500</name>
</gene>
<reference evidence="1" key="2">
    <citation type="journal article" date="2024" name="Plant">
        <title>Genomic evolution and insights into agronomic trait innovations of Sesamum species.</title>
        <authorList>
            <person name="Miao H."/>
            <person name="Wang L."/>
            <person name="Qu L."/>
            <person name="Liu H."/>
            <person name="Sun Y."/>
            <person name="Le M."/>
            <person name="Wang Q."/>
            <person name="Wei S."/>
            <person name="Zheng Y."/>
            <person name="Lin W."/>
            <person name="Duan Y."/>
            <person name="Cao H."/>
            <person name="Xiong S."/>
            <person name="Wang X."/>
            <person name="Wei L."/>
            <person name="Li C."/>
            <person name="Ma Q."/>
            <person name="Ju M."/>
            <person name="Zhao R."/>
            <person name="Li G."/>
            <person name="Mu C."/>
            <person name="Tian Q."/>
            <person name="Mei H."/>
            <person name="Zhang T."/>
            <person name="Gao T."/>
            <person name="Zhang H."/>
        </authorList>
    </citation>
    <scope>NUCLEOTIDE SEQUENCE</scope>
    <source>
        <strain evidence="1">3651</strain>
    </source>
</reference>
<evidence type="ECO:0000313" key="1">
    <source>
        <dbReference type="EMBL" id="KAK4412339.1"/>
    </source>
</evidence>
<organism evidence="1 2">
    <name type="scientific">Sesamum alatum</name>
    <dbReference type="NCBI Taxonomy" id="300844"/>
    <lineage>
        <taxon>Eukaryota</taxon>
        <taxon>Viridiplantae</taxon>
        <taxon>Streptophyta</taxon>
        <taxon>Embryophyta</taxon>
        <taxon>Tracheophyta</taxon>
        <taxon>Spermatophyta</taxon>
        <taxon>Magnoliopsida</taxon>
        <taxon>eudicotyledons</taxon>
        <taxon>Gunneridae</taxon>
        <taxon>Pentapetalae</taxon>
        <taxon>asterids</taxon>
        <taxon>lamiids</taxon>
        <taxon>Lamiales</taxon>
        <taxon>Pedaliaceae</taxon>
        <taxon>Sesamum</taxon>
    </lineage>
</organism>
<proteinExistence type="predicted"/>
<keyword evidence="2" id="KW-1185">Reference proteome</keyword>